<feature type="region of interest" description="Disordered" evidence="1">
    <location>
        <begin position="1"/>
        <end position="23"/>
    </location>
</feature>
<reference evidence="2" key="1">
    <citation type="journal article" date="1987" name="J. Virol.">
        <title>Sequences of the Epstein-Barr Virus (EBV) large internal repeat form the center of a 16-kilobase-pair palindrome of EBV (P3HR-1) heterogeneous DNA.</title>
        <authorList>
            <person name="Jenson H.B."/>
            <person name="Farrell P.J."/>
            <person name="Miller G."/>
        </authorList>
    </citation>
    <scope>NUCLEOTIDE SEQUENCE</scope>
    <source>
        <strain evidence="2">P3HR-1</strain>
    </source>
</reference>
<feature type="compositionally biased region" description="Low complexity" evidence="1">
    <location>
        <begin position="165"/>
        <end position="179"/>
    </location>
</feature>
<feature type="compositionally biased region" description="Low complexity" evidence="1">
    <location>
        <begin position="78"/>
        <end position="87"/>
    </location>
</feature>
<evidence type="ECO:0000256" key="1">
    <source>
        <dbReference type="SAM" id="MobiDB-lite"/>
    </source>
</evidence>
<proteinExistence type="predicted"/>
<feature type="compositionally biased region" description="Pro residues" evidence="1">
    <location>
        <begin position="278"/>
        <end position="293"/>
    </location>
</feature>
<feature type="compositionally biased region" description="Low complexity" evidence="1">
    <location>
        <begin position="134"/>
        <end position="143"/>
    </location>
</feature>
<feature type="non-terminal residue" evidence="2">
    <location>
        <position position="1"/>
    </location>
</feature>
<accession>Q69146</accession>
<evidence type="ECO:0008006" key="3">
    <source>
        <dbReference type="Google" id="ProtNLM"/>
    </source>
</evidence>
<feature type="compositionally biased region" description="Low complexity" evidence="1">
    <location>
        <begin position="213"/>
        <end position="223"/>
    </location>
</feature>
<feature type="compositionally biased region" description="Low complexity" evidence="1">
    <location>
        <begin position="355"/>
        <end position="370"/>
    </location>
</feature>
<organismHost>
    <name type="scientific">Homo sapiens</name>
    <name type="common">Human</name>
    <dbReference type="NCBI Taxonomy" id="9606"/>
</organismHost>
<name>Q69146_EBVG</name>
<sequence length="437" mass="45416">RTERGAEPTPAAGPEEAPGVGPVGWAGRARVWEVWGGEPAVSGGAWLRRVALGYVWEAEGRPRPGEVEGDRPGLCWQSPGDPLRPSGPGRPPSAPQTDPRVSRQGPASPGAAGSPPQAPQTRVSASRADRPRAGRLLGASRRGWFCPSLCPSEEPGTSGTPEPLGPASRRPPGLRSPLSPVKPKECLRGATLGAQAPESRGQGHLRVPPRVPGQPEGPRQPGRPQRPVPRPFPGLQSPGCPPEGTLGVPSPPLQARASPSRRGASLGPHVQPHRDPSGPDPPTGPSLCPPAPLQPSLHPRPQLLASPGPPGQPEGPRQPGRVAFPLPWPLLPASHPSPLSLPPHRVHQAGRRDPGGPVSVPPAAAQSLPPGKGASFSPPSLRPRLLCTVCKVQPPTPVHGSRAQPRPPLPTVDRPSVHPGHPRPPVSTPVPSRGDFM</sequence>
<organism evidence="2">
    <name type="scientific">Epstein-Barr virus (strain GD1)</name>
    <name type="common">HHV-4</name>
    <name type="synonym">Human gammaherpesvirus 4</name>
    <dbReference type="NCBI Taxonomy" id="10376"/>
    <lineage>
        <taxon>Viruses</taxon>
        <taxon>Duplodnaviria</taxon>
        <taxon>Heunggongvirae</taxon>
        <taxon>Peploviricota</taxon>
        <taxon>Herviviricetes</taxon>
        <taxon>Herpesvirales</taxon>
        <taxon>Orthoherpesviridae</taxon>
        <taxon>Gammaherpesvirinae</taxon>
        <taxon>Lymphocryptovirus</taxon>
        <taxon>Lymphocryptovirus humangamma4</taxon>
    </lineage>
</organism>
<dbReference type="EMBL" id="M15972">
    <property type="protein sequence ID" value="AAA66542.1"/>
    <property type="molecule type" value="Genomic_DNA"/>
</dbReference>
<feature type="region of interest" description="Disordered" evidence="1">
    <location>
        <begin position="59"/>
        <end position="437"/>
    </location>
</feature>
<feature type="compositionally biased region" description="Low complexity" evidence="1">
    <location>
        <begin position="7"/>
        <end position="20"/>
    </location>
</feature>
<feature type="compositionally biased region" description="Low complexity" evidence="1">
    <location>
        <begin position="104"/>
        <end position="115"/>
    </location>
</feature>
<evidence type="ECO:0000313" key="2">
    <source>
        <dbReference type="EMBL" id="AAA66542.1"/>
    </source>
</evidence>
<protein>
    <recommendedName>
        <fullName evidence="3">BWRF1</fullName>
    </recommendedName>
</protein>
<feature type="compositionally biased region" description="Basic and acidic residues" evidence="1">
    <location>
        <begin position="59"/>
        <end position="71"/>
    </location>
</feature>